<proteinExistence type="predicted"/>
<evidence type="ECO:0000256" key="2">
    <source>
        <dbReference type="SAM" id="Phobius"/>
    </source>
</evidence>
<feature type="region of interest" description="Disordered" evidence="1">
    <location>
        <begin position="589"/>
        <end position="626"/>
    </location>
</feature>
<dbReference type="AlphaFoldDB" id="A0A437S9C0"/>
<keyword evidence="3" id="KW-0167">Capsid protein</keyword>
<evidence type="ECO:0000256" key="1">
    <source>
        <dbReference type="SAM" id="MobiDB-lite"/>
    </source>
</evidence>
<dbReference type="Pfam" id="PF08757">
    <property type="entry name" value="CotH"/>
    <property type="match status" value="1"/>
</dbReference>
<dbReference type="PANTHER" id="PTHR40050:SF1">
    <property type="entry name" value="INNER SPORE COAT PROTEIN H"/>
    <property type="match status" value="1"/>
</dbReference>
<organism evidence="3 4">
    <name type="scientific">Anaerosphaera multitolerans</name>
    <dbReference type="NCBI Taxonomy" id="2487351"/>
    <lineage>
        <taxon>Bacteria</taxon>
        <taxon>Bacillati</taxon>
        <taxon>Bacillota</taxon>
        <taxon>Tissierellia</taxon>
        <taxon>Tissierellales</taxon>
        <taxon>Peptoniphilaceae</taxon>
        <taxon>Anaerosphaera</taxon>
    </lineage>
</organism>
<dbReference type="PANTHER" id="PTHR40050">
    <property type="entry name" value="INNER SPORE COAT PROTEIN H"/>
    <property type="match status" value="1"/>
</dbReference>
<reference evidence="3 4" key="1">
    <citation type="submission" date="2018-11" db="EMBL/GenBank/DDBJ databases">
        <title>Genome sequencing and assembly of Anaerosphaera sp. nov., GS7-6-2.</title>
        <authorList>
            <person name="Rettenmaier R."/>
            <person name="Liebl W."/>
            <person name="Zverlov V."/>
        </authorList>
    </citation>
    <scope>NUCLEOTIDE SEQUENCE [LARGE SCALE GENOMIC DNA]</scope>
    <source>
        <strain evidence="3 4">GS7-6-2</strain>
    </source>
</reference>
<evidence type="ECO:0000313" key="3">
    <source>
        <dbReference type="EMBL" id="RVU55715.1"/>
    </source>
</evidence>
<name>A0A437S9C0_9FIRM</name>
<keyword evidence="2" id="KW-1133">Transmembrane helix</keyword>
<evidence type="ECO:0000313" key="4">
    <source>
        <dbReference type="Proteomes" id="UP000288812"/>
    </source>
</evidence>
<dbReference type="EMBL" id="RLIH01000001">
    <property type="protein sequence ID" value="RVU55715.1"/>
    <property type="molecule type" value="Genomic_DNA"/>
</dbReference>
<comment type="caution">
    <text evidence="3">The sequence shown here is derived from an EMBL/GenBank/DDBJ whole genome shotgun (WGS) entry which is preliminary data.</text>
</comment>
<dbReference type="OrthoDB" id="3235126at2"/>
<keyword evidence="2" id="KW-0472">Membrane</keyword>
<sequence>MSKSNKTTIISLGIVIATFLLALLFLKGESLGITKTDSELPYVKSLFSTDSVHTLDIVIKEDDFNSMLSNAIDKEYVNCNVVIDNNNVNNVAIRTKGNSSLSSVSNSDSNRYSFKIEFDHYEDGKTYMGLDKLVLNNIIQDNTYLKDYLSYQMMNYFDVDSPLSSFIWITVNGKDWGLYLAVEAIEDSFMSRTYGKDTGNLYKPDSMNMVGGREVKFNEEDLEKNEEGIRGNLDNNPDLKSEFENRLKEGDFIGPRGGMNRGASDVALLYSDDEFSSYANIFENAKTEITDRDKSRLIATLKQLSTGENLEEILDIDEVLRYFVVHNYLLNFDSYTGSMMHNYYLYEYDGRLSMIAWDYNLAFGAFSMGAGRDGDISISTAMVNYPIDSPVLGATLEDRPMLGQLLSNEEYLKKYHELFSQFILNYFESGIFEEEFDKALKLISPYVEKDPTAFVDYDDFIKASSQLKEFSLLRGESIQGQLSGEIPSTEEGQNMDSANLIDASHINLTEMGSNNFGGNRGVQKENFNFQIEEETIEGDKNENMENETAKLQKNVGFKNLNEVENPEINGEMQNNFLREDKFKVEEFKEEGEANLNEPEKGEEVPQAPGNFPGGDGTFPDDFQGFKGEVESQDYSNEIFLLLGSVLILIIGLIVAKKFKIHR</sequence>
<accession>A0A437S9C0</accession>
<gene>
    <name evidence="3" type="ORF">EF514_00430</name>
</gene>
<dbReference type="Proteomes" id="UP000288812">
    <property type="component" value="Unassembled WGS sequence"/>
</dbReference>
<dbReference type="RefSeq" id="WP_127722702.1">
    <property type="nucleotide sequence ID" value="NZ_RLIH01000001.1"/>
</dbReference>
<keyword evidence="3" id="KW-0946">Virion</keyword>
<keyword evidence="2" id="KW-0812">Transmembrane</keyword>
<protein>
    <submittedName>
        <fullName evidence="3">Spore coat protein CotH</fullName>
    </submittedName>
</protein>
<keyword evidence="4" id="KW-1185">Reference proteome</keyword>
<dbReference type="InterPro" id="IPR014867">
    <property type="entry name" value="Spore_coat_CotH_CotH2/3/7"/>
</dbReference>
<feature type="transmembrane region" description="Helical" evidence="2">
    <location>
        <begin position="638"/>
        <end position="655"/>
    </location>
</feature>